<evidence type="ECO:0000313" key="2">
    <source>
        <dbReference type="Proteomes" id="UP000270296"/>
    </source>
</evidence>
<reference evidence="1 2" key="2">
    <citation type="submission" date="2018-11" db="EMBL/GenBank/DDBJ databases">
        <authorList>
            <consortium name="Pathogen Informatics"/>
        </authorList>
    </citation>
    <scope>NUCLEOTIDE SEQUENCE [LARGE SCALE GENOMIC DNA]</scope>
</reference>
<dbReference type="EMBL" id="UZAM01009481">
    <property type="protein sequence ID" value="VDP09186.1"/>
    <property type="molecule type" value="Genomic_DNA"/>
</dbReference>
<dbReference type="WBParaSite" id="SBAD_0000632301-mRNA-1">
    <property type="protein sequence ID" value="SBAD_0000632301-mRNA-1"/>
    <property type="gene ID" value="SBAD_0000632301"/>
</dbReference>
<proteinExistence type="predicted"/>
<evidence type="ECO:0000313" key="1">
    <source>
        <dbReference type="EMBL" id="VDP09186.1"/>
    </source>
</evidence>
<accession>A0A183IR40</accession>
<evidence type="ECO:0000313" key="3">
    <source>
        <dbReference type="WBParaSite" id="SBAD_0000632301-mRNA-1"/>
    </source>
</evidence>
<protein>
    <submittedName>
        <fullName evidence="3">Reverse transcriptase domain-containing protein</fullName>
    </submittedName>
</protein>
<reference evidence="3" key="1">
    <citation type="submission" date="2016-06" db="UniProtKB">
        <authorList>
            <consortium name="WormBaseParasite"/>
        </authorList>
    </citation>
    <scope>IDENTIFICATION</scope>
</reference>
<dbReference type="AlphaFoldDB" id="A0A183IR40"/>
<sequence length="87" mass="9705">MLSAVEKTAIQLGLHFNAQKRKTMSIRSGRPTIQVEPSILNSLSIPSLANIETIPYLGARISTDWTLTSVDQLQDRVRVEEVLFVPN</sequence>
<keyword evidence="2" id="KW-1185">Reference proteome</keyword>
<organism evidence="3">
    <name type="scientific">Soboliphyme baturini</name>
    <dbReference type="NCBI Taxonomy" id="241478"/>
    <lineage>
        <taxon>Eukaryota</taxon>
        <taxon>Metazoa</taxon>
        <taxon>Ecdysozoa</taxon>
        <taxon>Nematoda</taxon>
        <taxon>Enoplea</taxon>
        <taxon>Dorylaimia</taxon>
        <taxon>Dioctophymatida</taxon>
        <taxon>Dioctophymatoidea</taxon>
        <taxon>Soboliphymatidae</taxon>
        <taxon>Soboliphyme</taxon>
    </lineage>
</organism>
<dbReference type="Proteomes" id="UP000270296">
    <property type="component" value="Unassembled WGS sequence"/>
</dbReference>
<name>A0A183IR40_9BILA</name>
<gene>
    <name evidence="1" type="ORF">SBAD_LOCUS6087</name>
</gene>